<feature type="repeat" description="ANK" evidence="7">
    <location>
        <begin position="267"/>
        <end position="293"/>
    </location>
</feature>
<dbReference type="PROSITE" id="PS51299">
    <property type="entry name" value="HTH_APSES"/>
    <property type="match status" value="1"/>
</dbReference>
<dbReference type="RefSeq" id="XP_001246304.2">
    <property type="nucleotide sequence ID" value="XM_001246303.2"/>
</dbReference>
<dbReference type="InterPro" id="IPR036887">
    <property type="entry name" value="HTH_APSES_sf"/>
</dbReference>
<dbReference type="FunFam" id="3.10.260.10:FF:000001">
    <property type="entry name" value="APSES transcription factor (MbpA)"/>
    <property type="match status" value="1"/>
</dbReference>
<dbReference type="InParanoid" id="J3KG80"/>
<keyword evidence="3" id="KW-0749">Sporulation</keyword>
<evidence type="ECO:0000256" key="4">
    <source>
        <dbReference type="ARBA" id="ARBA00023043"/>
    </source>
</evidence>
<evidence type="ECO:0000256" key="6">
    <source>
        <dbReference type="ARBA" id="ARBA00031907"/>
    </source>
</evidence>
<dbReference type="VEuPathDB" id="FungiDB:CIMG_00075"/>
<keyword evidence="4 7" id="KW-0040">ANK repeat</keyword>
<dbReference type="Gene3D" id="1.25.40.20">
    <property type="entry name" value="Ankyrin repeat-containing domain"/>
    <property type="match status" value="1"/>
</dbReference>
<dbReference type="GO" id="GO:0033309">
    <property type="term" value="C:SBF transcription complex"/>
    <property type="evidence" value="ECO:0007669"/>
    <property type="project" value="TreeGrafter"/>
</dbReference>
<evidence type="ECO:0000256" key="8">
    <source>
        <dbReference type="SAM" id="MobiDB-lite"/>
    </source>
</evidence>
<dbReference type="Pfam" id="PF00023">
    <property type="entry name" value="Ank"/>
    <property type="match status" value="1"/>
</dbReference>
<dbReference type="GO" id="GO:0048315">
    <property type="term" value="P:conidium formation"/>
    <property type="evidence" value="ECO:0007669"/>
    <property type="project" value="UniProtKB-KW"/>
</dbReference>
<organism evidence="10 11">
    <name type="scientific">Coccidioides immitis (strain RS)</name>
    <name type="common">Valley fever fungus</name>
    <dbReference type="NCBI Taxonomy" id="246410"/>
    <lineage>
        <taxon>Eukaryota</taxon>
        <taxon>Fungi</taxon>
        <taxon>Dikarya</taxon>
        <taxon>Ascomycota</taxon>
        <taxon>Pezizomycotina</taxon>
        <taxon>Eurotiomycetes</taxon>
        <taxon>Eurotiomycetidae</taxon>
        <taxon>Onygenales</taxon>
        <taxon>Onygenaceae</taxon>
        <taxon>Coccidioides</taxon>
    </lineage>
</organism>
<name>J3KG80_COCIM</name>
<dbReference type="KEGG" id="cim:CIMG_00075"/>
<feature type="region of interest" description="Disordered" evidence="8">
    <location>
        <begin position="701"/>
        <end position="721"/>
    </location>
</feature>
<reference evidence="11" key="1">
    <citation type="journal article" date="2009" name="Genome Res.">
        <title>Comparative genomic analyses of the human fungal pathogens Coccidioides and their relatives.</title>
        <authorList>
            <person name="Sharpton T.J."/>
            <person name="Stajich J.E."/>
            <person name="Rounsley S.D."/>
            <person name="Gardner M.J."/>
            <person name="Wortman J.R."/>
            <person name="Jordar V.S."/>
            <person name="Maiti R."/>
            <person name="Kodira C.D."/>
            <person name="Neafsey D.E."/>
            <person name="Zeng Q."/>
            <person name="Hung C.-Y."/>
            <person name="McMahan C."/>
            <person name="Muszewska A."/>
            <person name="Grynberg M."/>
            <person name="Mandel M.A."/>
            <person name="Kellner E.M."/>
            <person name="Barker B.M."/>
            <person name="Galgiani J.N."/>
            <person name="Orbach M.J."/>
            <person name="Kirkland T.N."/>
            <person name="Cole G.T."/>
            <person name="Henn M.R."/>
            <person name="Birren B.W."/>
            <person name="Taylor J.W."/>
        </authorList>
    </citation>
    <scope>NUCLEOTIDE SEQUENCE [LARGE SCALE GENOMIC DNA]</scope>
    <source>
        <strain evidence="11">RS</strain>
    </source>
</reference>
<dbReference type="OMA" id="NGCYRLA"/>
<feature type="region of interest" description="Disordered" evidence="8">
    <location>
        <begin position="579"/>
        <end position="602"/>
    </location>
</feature>
<proteinExistence type="predicted"/>
<dbReference type="PROSITE" id="PS50297">
    <property type="entry name" value="ANK_REP_REGION"/>
    <property type="match status" value="1"/>
</dbReference>
<dbReference type="OrthoDB" id="6718656at2759"/>
<dbReference type="AlphaFoldDB" id="J3KG80"/>
<keyword evidence="2" id="KW-0677">Repeat</keyword>
<dbReference type="EMBL" id="GG704911">
    <property type="protein sequence ID" value="EAS34721.3"/>
    <property type="molecule type" value="Genomic_DNA"/>
</dbReference>
<dbReference type="GO" id="GO:0001228">
    <property type="term" value="F:DNA-binding transcription activator activity, RNA polymerase II-specific"/>
    <property type="evidence" value="ECO:0007669"/>
    <property type="project" value="UniProtKB-ARBA"/>
</dbReference>
<feature type="region of interest" description="Disordered" evidence="8">
    <location>
        <begin position="111"/>
        <end position="216"/>
    </location>
</feature>
<dbReference type="GO" id="GO:0003677">
    <property type="term" value="F:DNA binding"/>
    <property type="evidence" value="ECO:0007669"/>
    <property type="project" value="InterPro"/>
</dbReference>
<keyword evidence="5" id="KW-0183">Conidiation</keyword>
<dbReference type="SMART" id="SM00248">
    <property type="entry name" value="ANK"/>
    <property type="match status" value="2"/>
</dbReference>
<evidence type="ECO:0000259" key="9">
    <source>
        <dbReference type="PROSITE" id="PS51299"/>
    </source>
</evidence>
<dbReference type="Gene3D" id="3.10.260.10">
    <property type="entry name" value="Transcription regulator HTH, APSES-type DNA-binding domain"/>
    <property type="match status" value="1"/>
</dbReference>
<dbReference type="FunCoup" id="J3KG80">
    <property type="interactions" value="615"/>
</dbReference>
<evidence type="ECO:0000256" key="2">
    <source>
        <dbReference type="ARBA" id="ARBA00022737"/>
    </source>
</evidence>
<dbReference type="GO" id="GO:0030435">
    <property type="term" value="P:sporulation resulting in formation of a cellular spore"/>
    <property type="evidence" value="ECO:0007669"/>
    <property type="project" value="UniProtKB-KW"/>
</dbReference>
<dbReference type="PANTHER" id="PTHR43828">
    <property type="entry name" value="ASPARAGINASE"/>
    <property type="match status" value="1"/>
</dbReference>
<dbReference type="GeneID" id="4566303"/>
<dbReference type="Pfam" id="PF04383">
    <property type="entry name" value="KilA-N"/>
    <property type="match status" value="1"/>
</dbReference>
<dbReference type="SUPFAM" id="SSF48403">
    <property type="entry name" value="Ankyrin repeat"/>
    <property type="match status" value="1"/>
</dbReference>
<evidence type="ECO:0000256" key="5">
    <source>
        <dbReference type="ARBA" id="ARBA00023321"/>
    </source>
</evidence>
<evidence type="ECO:0000256" key="7">
    <source>
        <dbReference type="PROSITE-ProRule" id="PRU00023"/>
    </source>
</evidence>
<evidence type="ECO:0000313" key="11">
    <source>
        <dbReference type="Proteomes" id="UP000001261"/>
    </source>
</evidence>
<gene>
    <name evidence="10" type="ORF">CIMG_00075</name>
</gene>
<dbReference type="InterPro" id="IPR003163">
    <property type="entry name" value="Tscrpt_reg_HTH_APSES-type"/>
</dbReference>
<dbReference type="InterPro" id="IPR051642">
    <property type="entry name" value="SWI6-like"/>
</dbReference>
<dbReference type="GO" id="GO:0030907">
    <property type="term" value="C:MBF transcription complex"/>
    <property type="evidence" value="ECO:0007669"/>
    <property type="project" value="TreeGrafter"/>
</dbReference>
<dbReference type="PROSITE" id="PS50088">
    <property type="entry name" value="ANK_REPEAT"/>
    <property type="match status" value="1"/>
</dbReference>
<feature type="domain" description="HTH APSES-type" evidence="9">
    <location>
        <begin position="12"/>
        <end position="118"/>
    </location>
</feature>
<dbReference type="InterPro" id="IPR002110">
    <property type="entry name" value="Ankyrin_rpt"/>
</dbReference>
<dbReference type="PANTHER" id="PTHR43828:SF15">
    <property type="entry name" value="TRANSCRIPTION FACTOR MBP1"/>
    <property type="match status" value="1"/>
</dbReference>
<dbReference type="SMART" id="SM01252">
    <property type="entry name" value="KilA-N"/>
    <property type="match status" value="1"/>
</dbReference>
<dbReference type="InterPro" id="IPR018004">
    <property type="entry name" value="KilA/APSES_HTH"/>
</dbReference>
<evidence type="ECO:0000256" key="1">
    <source>
        <dbReference type="ARBA" id="ARBA00019309"/>
    </source>
</evidence>
<dbReference type="SUPFAM" id="SSF54616">
    <property type="entry name" value="DNA-binding domain of Mlu1-box binding protein MBP1"/>
    <property type="match status" value="1"/>
</dbReference>
<reference evidence="11" key="2">
    <citation type="journal article" date="2010" name="Genome Res.">
        <title>Population genomic sequencing of Coccidioides fungi reveals recent hybridization and transposon control.</title>
        <authorList>
            <person name="Neafsey D.E."/>
            <person name="Barker B.M."/>
            <person name="Sharpton T.J."/>
            <person name="Stajich J.E."/>
            <person name="Park D.J."/>
            <person name="Whiston E."/>
            <person name="Hung C.-Y."/>
            <person name="McMahan C."/>
            <person name="White J."/>
            <person name="Sykes S."/>
            <person name="Heiman D."/>
            <person name="Young S."/>
            <person name="Zeng Q."/>
            <person name="Abouelleil A."/>
            <person name="Aftuck L."/>
            <person name="Bessette D."/>
            <person name="Brown A."/>
            <person name="FitzGerald M."/>
            <person name="Lui A."/>
            <person name="Macdonald J.P."/>
            <person name="Priest M."/>
            <person name="Orbach M.J."/>
            <person name="Galgiani J.N."/>
            <person name="Kirkland T.N."/>
            <person name="Cole G.T."/>
            <person name="Birren B.W."/>
            <person name="Henn M.R."/>
            <person name="Taylor J.W."/>
            <person name="Rounsley S.D."/>
        </authorList>
    </citation>
    <scope>GENOME REANNOTATION</scope>
    <source>
        <strain evidence="11">RS</strain>
    </source>
</reference>
<feature type="compositionally biased region" description="Low complexity" evidence="8">
    <location>
        <begin position="133"/>
        <end position="150"/>
    </location>
</feature>
<evidence type="ECO:0000313" key="10">
    <source>
        <dbReference type="EMBL" id="EAS34721.3"/>
    </source>
</evidence>
<keyword evidence="11" id="KW-1185">Reference proteome</keyword>
<dbReference type="STRING" id="246410.J3KG80"/>
<dbReference type="Proteomes" id="UP000001261">
    <property type="component" value="Unassembled WGS sequence"/>
</dbReference>
<dbReference type="InterPro" id="IPR036770">
    <property type="entry name" value="Ankyrin_rpt-contain_sf"/>
</dbReference>
<accession>J3KG80</accession>
<protein>
    <recommendedName>
        <fullName evidence="1">Cell pattern formation-associated protein stuA</fullName>
    </recommendedName>
    <alternativeName>
        <fullName evidence="6">Stunted protein A</fullName>
    </alternativeName>
</protein>
<feature type="region of interest" description="Disordered" evidence="8">
    <location>
        <begin position="441"/>
        <end position="462"/>
    </location>
</feature>
<sequence length="721" mass="79202">MATMDSGIDTQIYSATYSGVPVYEFKVGSDSVMRRRHDDWINATHILKVAGLDKPSRTRILEREVQKGTHEKIQGGYGKYQGTWVPLADGRAVAERNKVLDQLLPIFDFVPGDRTPPPAPKHTTAVSSRPKAQRTGASGRRGGRASSFASMNTRAPPAASFVHSEDAYSQIPQSFNDQESVDQASRESSSVLAEEDIAQVSQHPTHPRKRKQDRDLSALTVAEQQHIMYGDELLDYFMTVGDAPARGAAQPPIPPQNFQPDRPIDDQGNTALHWACAMGSLDVVKDLIMRGANTCGLTRNDETPLVRAVLFTNNYEKRTMPELAEILKNTISFRDWFGATVFNHLAVATKSKGKWRSSRYYCQVLIAKLSEMYPQHEVGLLLASQDSYGDTAALTAAKNGCYRLAEILLKNCPEAGNLPNKHGETANEVMMMIQQQQVPRDYPHRPSSATQHSVHEGDIGGVIERGGENMAQCQLSCKNPVAAALLKKISAIMDDANGKLTQAYGEVKSRPQSFDGKSHPREIYEQLEAERETIRKDKTDTLSKEAESVPFEDLVSRHDGAKQKYASLLEGTQELTLSKRIGPHGGNIAPPETENNKPERLDGAATTTTTTTAAAATAAAPPSSEKENELAQKIELIRKIAQAEMARKNGTESMMSHRADAGPDARLNVHRKLVAMATRLPEQDLDPMAKDLAVNLEFVRAHQSRPGKPLADAGRAFKQNA</sequence>
<feature type="compositionally biased region" description="Polar residues" evidence="8">
    <location>
        <begin position="170"/>
        <end position="191"/>
    </location>
</feature>
<evidence type="ECO:0000256" key="3">
    <source>
        <dbReference type="ARBA" id="ARBA00022969"/>
    </source>
</evidence>